<reference evidence="2 3" key="1">
    <citation type="submission" date="2024-01" db="EMBL/GenBank/DDBJ databases">
        <title>The genomes of 5 underutilized Papilionoideae crops provide insights into root nodulation and disease resistanc.</title>
        <authorList>
            <person name="Jiang F."/>
        </authorList>
    </citation>
    <scope>NUCLEOTIDE SEQUENCE [LARGE SCALE GENOMIC DNA]</scope>
    <source>
        <strain evidence="2">LVBAO_FW01</strain>
        <tissue evidence="2">Leaves</tissue>
    </source>
</reference>
<keyword evidence="1" id="KW-0472">Membrane</keyword>
<proteinExistence type="predicted"/>
<keyword evidence="1" id="KW-1133">Transmembrane helix</keyword>
<evidence type="ECO:0000256" key="1">
    <source>
        <dbReference type="SAM" id="Phobius"/>
    </source>
</evidence>
<sequence length="72" mass="8471">MVKQVLTWMDYVSIILPQCLPPFWLLNPINSTLLLTAPPTPSFFFQFPTHSFYLNSYLIIIIIIILIQLMWT</sequence>
<accession>A0AAN9R565</accession>
<keyword evidence="1" id="KW-0812">Transmembrane</keyword>
<protein>
    <submittedName>
        <fullName evidence="2">Uncharacterized protein</fullName>
    </submittedName>
</protein>
<dbReference type="Proteomes" id="UP001367508">
    <property type="component" value="Unassembled WGS sequence"/>
</dbReference>
<feature type="transmembrane region" description="Helical" evidence="1">
    <location>
        <begin position="52"/>
        <end position="71"/>
    </location>
</feature>
<dbReference type="AlphaFoldDB" id="A0AAN9R565"/>
<name>A0AAN9R565_CANGL</name>
<dbReference type="EMBL" id="JAYMYQ010000001">
    <property type="protein sequence ID" value="KAK7359391.1"/>
    <property type="molecule type" value="Genomic_DNA"/>
</dbReference>
<gene>
    <name evidence="2" type="ORF">VNO77_01349</name>
</gene>
<evidence type="ECO:0000313" key="2">
    <source>
        <dbReference type="EMBL" id="KAK7359391.1"/>
    </source>
</evidence>
<comment type="caution">
    <text evidence="2">The sequence shown here is derived from an EMBL/GenBank/DDBJ whole genome shotgun (WGS) entry which is preliminary data.</text>
</comment>
<organism evidence="2 3">
    <name type="scientific">Canavalia gladiata</name>
    <name type="common">Sword bean</name>
    <name type="synonym">Dolichos gladiatus</name>
    <dbReference type="NCBI Taxonomy" id="3824"/>
    <lineage>
        <taxon>Eukaryota</taxon>
        <taxon>Viridiplantae</taxon>
        <taxon>Streptophyta</taxon>
        <taxon>Embryophyta</taxon>
        <taxon>Tracheophyta</taxon>
        <taxon>Spermatophyta</taxon>
        <taxon>Magnoliopsida</taxon>
        <taxon>eudicotyledons</taxon>
        <taxon>Gunneridae</taxon>
        <taxon>Pentapetalae</taxon>
        <taxon>rosids</taxon>
        <taxon>fabids</taxon>
        <taxon>Fabales</taxon>
        <taxon>Fabaceae</taxon>
        <taxon>Papilionoideae</taxon>
        <taxon>50 kb inversion clade</taxon>
        <taxon>NPAAA clade</taxon>
        <taxon>indigoferoid/millettioid clade</taxon>
        <taxon>Phaseoleae</taxon>
        <taxon>Canavalia</taxon>
    </lineage>
</organism>
<keyword evidence="3" id="KW-1185">Reference proteome</keyword>
<evidence type="ECO:0000313" key="3">
    <source>
        <dbReference type="Proteomes" id="UP001367508"/>
    </source>
</evidence>